<accession>A0AAX2GXX9</accession>
<dbReference type="Pfam" id="PF25583">
    <property type="entry name" value="WCX"/>
    <property type="match status" value="1"/>
</dbReference>
<keyword evidence="5" id="KW-1185">Reference proteome</keyword>
<dbReference type="InterPro" id="IPR051534">
    <property type="entry name" value="CBASS_pafABC_assoc_protein"/>
</dbReference>
<dbReference type="EMBL" id="CP014227">
    <property type="protein sequence ID" value="AMD85053.1"/>
    <property type="molecule type" value="Genomic_DNA"/>
</dbReference>
<proteinExistence type="predicted"/>
<sequence length="290" mass="33859">MRGLYKRYLWLLNTVNQAGSEGITFTDINRKWRAAYSLSEGEDLPKRTFRNWIEAIETEFEVLISCDNRYHYYLEDAESLEGRHANRALKWLLSMYAVQSWVQDDTELQGRIVLEEVPSGEQHLATVIAALREARELEVDYYNYWHGNTLTYRLQPCFVKLFKRRWYVVALDVAADKLKIFALDRMRACTLTDNTFAMPPLVSLSPDTYFKDAFGIIVDDTPAEDITLKFTAGQQHYVRDLPLHHSQTLIEEGEDYAVYRYHLAPTYDFLQELRSYGEKVEVLSPDGLLE</sequence>
<dbReference type="RefSeq" id="WP_066429097.1">
    <property type="nucleotide sequence ID" value="NZ_CP014227.1"/>
</dbReference>
<evidence type="ECO:0000259" key="1">
    <source>
        <dbReference type="Pfam" id="PF13280"/>
    </source>
</evidence>
<dbReference type="Pfam" id="PF13280">
    <property type="entry name" value="WYL"/>
    <property type="match status" value="1"/>
</dbReference>
<dbReference type="PANTHER" id="PTHR34580:SF9">
    <property type="entry name" value="SLL5097 PROTEIN"/>
    <property type="match status" value="1"/>
</dbReference>
<protein>
    <recommendedName>
        <fullName evidence="7">WYL domain-containing protein</fullName>
    </recommendedName>
</protein>
<name>A0AAX2GXX9_9FLAO</name>
<organism evidence="4 6">
    <name type="scientific">Capnocytophaga haemolytica</name>
    <dbReference type="NCBI Taxonomy" id="45243"/>
    <lineage>
        <taxon>Bacteria</taxon>
        <taxon>Pseudomonadati</taxon>
        <taxon>Bacteroidota</taxon>
        <taxon>Flavobacteriia</taxon>
        <taxon>Flavobacteriales</taxon>
        <taxon>Flavobacteriaceae</taxon>
        <taxon>Capnocytophaga</taxon>
    </lineage>
</organism>
<feature type="domain" description="WCX" evidence="2">
    <location>
        <begin position="223"/>
        <end position="288"/>
    </location>
</feature>
<gene>
    <name evidence="3" type="ORF">AXF12_05690</name>
    <name evidence="4" type="ORF">SAMEA44541418_00582</name>
</gene>
<dbReference type="EMBL" id="LT906449">
    <property type="protein sequence ID" value="SNV05383.1"/>
    <property type="molecule type" value="Genomic_DNA"/>
</dbReference>
<dbReference type="PANTHER" id="PTHR34580">
    <property type="match status" value="1"/>
</dbReference>
<evidence type="ECO:0000313" key="3">
    <source>
        <dbReference type="EMBL" id="AMD85053.1"/>
    </source>
</evidence>
<feature type="domain" description="WYL" evidence="1">
    <location>
        <begin position="123"/>
        <end position="190"/>
    </location>
</feature>
<reference evidence="4 6" key="2">
    <citation type="submission" date="2017-06" db="EMBL/GenBank/DDBJ databases">
        <authorList>
            <consortium name="Pathogen Informatics"/>
        </authorList>
    </citation>
    <scope>NUCLEOTIDE SEQUENCE [LARGE SCALE GENOMIC DNA]</scope>
    <source>
        <strain evidence="4 6">NCTC12947</strain>
    </source>
</reference>
<dbReference type="InterPro" id="IPR026881">
    <property type="entry name" value="WYL_dom"/>
</dbReference>
<dbReference type="InterPro" id="IPR057727">
    <property type="entry name" value="WCX_dom"/>
</dbReference>
<dbReference type="AlphaFoldDB" id="A0AAX2GXX9"/>
<evidence type="ECO:0000313" key="4">
    <source>
        <dbReference type="EMBL" id="SNV05383.1"/>
    </source>
</evidence>
<dbReference type="Proteomes" id="UP000215539">
    <property type="component" value="Chromosome 1"/>
</dbReference>
<reference evidence="3 5" key="1">
    <citation type="submission" date="2016-02" db="EMBL/GenBank/DDBJ databases">
        <authorList>
            <person name="Holder M.E."/>
            <person name="Ajami N.J."/>
            <person name="Petrosino J.F."/>
        </authorList>
    </citation>
    <scope>NUCLEOTIDE SEQUENCE [LARGE SCALE GENOMIC DNA]</scope>
    <source>
        <strain evidence="3 5">CCUG 32990</strain>
    </source>
</reference>
<evidence type="ECO:0000313" key="5">
    <source>
        <dbReference type="Proteomes" id="UP000065822"/>
    </source>
</evidence>
<dbReference type="KEGG" id="chg:AXF12_05690"/>
<evidence type="ECO:0008006" key="7">
    <source>
        <dbReference type="Google" id="ProtNLM"/>
    </source>
</evidence>
<evidence type="ECO:0000259" key="2">
    <source>
        <dbReference type="Pfam" id="PF25583"/>
    </source>
</evidence>
<evidence type="ECO:0000313" key="6">
    <source>
        <dbReference type="Proteomes" id="UP000215539"/>
    </source>
</evidence>
<dbReference type="PROSITE" id="PS52050">
    <property type="entry name" value="WYL"/>
    <property type="match status" value="1"/>
</dbReference>
<dbReference type="Proteomes" id="UP000065822">
    <property type="component" value="Chromosome"/>
</dbReference>